<protein>
    <submittedName>
        <fullName evidence="2">Uncharacterized protein</fullName>
    </submittedName>
</protein>
<dbReference type="VEuPathDB" id="PlasmoDB:PRG01_0908900"/>
<proteinExistence type="predicted"/>
<dbReference type="EMBL" id="HG810594">
    <property type="protein sequence ID" value="CDO61932.1"/>
    <property type="molecule type" value="Genomic_DNA"/>
</dbReference>
<keyword evidence="1" id="KW-0472">Membrane</keyword>
<name>A0A060RR68_PLARE</name>
<reference evidence="2" key="2">
    <citation type="submission" date="2014-05" db="EMBL/GenBank/DDBJ databases">
        <title>The genome sequences of chimpanzee malaria parasites reveal the path to human adaptation.</title>
        <authorList>
            <person name="Otto T.D."/>
            <person name="Rayner J.C."/>
            <person name="Boehme U."/>
            <person name="Pain A."/>
            <person name="Spottiswoode N."/>
            <person name="Sanders M."/>
            <person name="Quail M."/>
            <person name="Ollomo B."/>
            <person name="Renaud F."/>
            <person name="Thomas A.W."/>
            <person name="Prugnolle F."/>
            <person name="Conway D.J."/>
            <person name="Newbold C."/>
            <person name="Berriman M."/>
        </authorList>
    </citation>
    <scope>NUCLEOTIDE SEQUENCE [LARGE SCALE GENOMIC DNA]</scope>
    <source>
        <strain evidence="2">CDC</strain>
    </source>
</reference>
<organism evidence="2 3">
    <name type="scientific">Plasmodium reichenowi</name>
    <dbReference type="NCBI Taxonomy" id="5854"/>
    <lineage>
        <taxon>Eukaryota</taxon>
        <taxon>Sar</taxon>
        <taxon>Alveolata</taxon>
        <taxon>Apicomplexa</taxon>
        <taxon>Aconoidasida</taxon>
        <taxon>Haemosporida</taxon>
        <taxon>Plasmodiidae</taxon>
        <taxon>Plasmodium</taxon>
        <taxon>Plasmodium (Laverania)</taxon>
    </lineage>
</organism>
<gene>
    <name evidence="2" type="ORF">PRCDC_0056300</name>
</gene>
<sequence>FSLEKIYHNKTNRFDIINATLRRLLAESHEIHIFKTHTGENSLTYPIYNKSYQYVTEYHKTSSDCTFSDDFLQNFFHQKEQIEWKNENDSKSILQKLHQKLYQKSHFKKLPIIATTMYIYFFYGIIFKNYIKNHISKNFP</sequence>
<feature type="transmembrane region" description="Helical" evidence="1">
    <location>
        <begin position="110"/>
        <end position="131"/>
    </location>
</feature>
<keyword evidence="3" id="KW-1185">Reference proteome</keyword>
<dbReference type="VEuPathDB" id="PlasmoDB:PRCDC_0056300"/>
<keyword evidence="1" id="KW-1133">Transmembrane helix</keyword>
<dbReference type="AlphaFoldDB" id="A0A060RR68"/>
<evidence type="ECO:0000313" key="2">
    <source>
        <dbReference type="EMBL" id="CDO61932.1"/>
    </source>
</evidence>
<feature type="non-terminal residue" evidence="2">
    <location>
        <position position="1"/>
    </location>
</feature>
<reference evidence="2" key="1">
    <citation type="submission" date="2014-01" db="EMBL/GenBank/DDBJ databases">
        <authorList>
            <person name="Aslett M."/>
        </authorList>
    </citation>
    <scope>NUCLEOTIDE SEQUENCE</scope>
    <source>
        <strain evidence="2">CDC</strain>
    </source>
</reference>
<keyword evidence="1" id="KW-0812">Transmembrane</keyword>
<evidence type="ECO:0000313" key="3">
    <source>
        <dbReference type="Proteomes" id="UP000027581"/>
    </source>
</evidence>
<dbReference type="Proteomes" id="UP000027581">
    <property type="component" value="Unassembled WGS sequence"/>
</dbReference>
<accession>A0A060RR68</accession>
<evidence type="ECO:0000256" key="1">
    <source>
        <dbReference type="SAM" id="Phobius"/>
    </source>
</evidence>